<dbReference type="AlphaFoldDB" id="A0A7S3UXH6"/>
<proteinExistence type="predicted"/>
<feature type="region of interest" description="Disordered" evidence="1">
    <location>
        <begin position="21"/>
        <end position="52"/>
    </location>
</feature>
<organism evidence="2">
    <name type="scientific">Heterosigma akashiwo</name>
    <name type="common">Chromophytic alga</name>
    <name type="synonym">Heterosigma carterae</name>
    <dbReference type="NCBI Taxonomy" id="2829"/>
    <lineage>
        <taxon>Eukaryota</taxon>
        <taxon>Sar</taxon>
        <taxon>Stramenopiles</taxon>
        <taxon>Ochrophyta</taxon>
        <taxon>Raphidophyceae</taxon>
        <taxon>Chattonellales</taxon>
        <taxon>Chattonellaceae</taxon>
        <taxon>Heterosigma</taxon>
    </lineage>
</organism>
<feature type="compositionally biased region" description="Acidic residues" evidence="1">
    <location>
        <begin position="282"/>
        <end position="294"/>
    </location>
</feature>
<accession>A0A7S3UXH6</accession>
<evidence type="ECO:0000256" key="1">
    <source>
        <dbReference type="SAM" id="MobiDB-lite"/>
    </source>
</evidence>
<name>A0A7S3UXH6_HETAK</name>
<reference evidence="2" key="1">
    <citation type="submission" date="2021-01" db="EMBL/GenBank/DDBJ databases">
        <authorList>
            <person name="Corre E."/>
            <person name="Pelletier E."/>
            <person name="Niang G."/>
            <person name="Scheremetjew M."/>
            <person name="Finn R."/>
            <person name="Kale V."/>
            <person name="Holt S."/>
            <person name="Cochrane G."/>
            <person name="Meng A."/>
            <person name="Brown T."/>
            <person name="Cohen L."/>
        </authorList>
    </citation>
    <scope>NUCLEOTIDE SEQUENCE</scope>
    <source>
        <strain evidence="2">CCMP3107</strain>
    </source>
</reference>
<sequence>MVVLVSGVAKVLDSKAIVSRPPEPTAVENGNDKMEGIPPLKSAGGGERTSNNNTASITLGQDDRIMKIHAPCIIRATVQDKGFFTVEFSNDARLMTEETCFYIHTEKGSAMLGMVDQKGAAVSTSPERSPINLQTVMEEFEDDEDLEVLPGEFATDGGFSLAAPVLLSPKALPAPLDLLGAPSNNTPEENKNFFPEEPDTPAAGAIAVPTNMFGSRAAVHRFFAAAGGSGSPRRGSGLLLQKGYSFGKTGSKNHRKGFGGGGSSTPGGVAPAPSPCHKIEEEERPEVDEDEEEHPLEAHV</sequence>
<dbReference type="EMBL" id="HBIU01013705">
    <property type="protein sequence ID" value="CAE0627635.1"/>
    <property type="molecule type" value="Transcribed_RNA"/>
</dbReference>
<evidence type="ECO:0000313" key="2">
    <source>
        <dbReference type="EMBL" id="CAE0627635.1"/>
    </source>
</evidence>
<protein>
    <submittedName>
        <fullName evidence="2">Uncharacterized protein</fullName>
    </submittedName>
</protein>
<feature type="region of interest" description="Disordered" evidence="1">
    <location>
        <begin position="249"/>
        <end position="300"/>
    </location>
</feature>
<gene>
    <name evidence="2" type="ORF">HAKA00212_LOCUS6313</name>
</gene>